<organism evidence="2 3">
    <name type="scientific">Glossina palpalis gambiensis</name>
    <dbReference type="NCBI Taxonomy" id="67801"/>
    <lineage>
        <taxon>Eukaryota</taxon>
        <taxon>Metazoa</taxon>
        <taxon>Ecdysozoa</taxon>
        <taxon>Arthropoda</taxon>
        <taxon>Hexapoda</taxon>
        <taxon>Insecta</taxon>
        <taxon>Pterygota</taxon>
        <taxon>Neoptera</taxon>
        <taxon>Endopterygota</taxon>
        <taxon>Diptera</taxon>
        <taxon>Brachycera</taxon>
        <taxon>Muscomorpha</taxon>
        <taxon>Hippoboscoidea</taxon>
        <taxon>Glossinidae</taxon>
        <taxon>Glossina</taxon>
    </lineage>
</organism>
<keyword evidence="1" id="KW-1133">Transmembrane helix</keyword>
<evidence type="ECO:0000313" key="3">
    <source>
        <dbReference type="Proteomes" id="UP000092460"/>
    </source>
</evidence>
<keyword evidence="1" id="KW-0812">Transmembrane</keyword>
<dbReference type="Proteomes" id="UP000092460">
    <property type="component" value="Unassembled WGS sequence"/>
</dbReference>
<protein>
    <submittedName>
        <fullName evidence="2">Uncharacterized protein</fullName>
    </submittedName>
</protein>
<name>A0A1B0BWT5_9MUSC</name>
<dbReference type="VEuPathDB" id="VectorBase:GPPI042939"/>
<evidence type="ECO:0000256" key="1">
    <source>
        <dbReference type="SAM" id="Phobius"/>
    </source>
</evidence>
<sequence>MVESSVCSILSHYAVSVCIVALTSVVAAVVCQCHLSPVLSPFKIIDTWSFISFHACILLLLLLFVIVNAIAVVTDCCLWLILSTPTDIVCGQYTMFNISSMHVLQQQEIFVQRIVN</sequence>
<proteinExistence type="predicted"/>
<feature type="transmembrane region" description="Helical" evidence="1">
    <location>
        <begin position="12"/>
        <end position="35"/>
    </location>
</feature>
<evidence type="ECO:0000313" key="2">
    <source>
        <dbReference type="EnsemblMetazoa" id="GPPI042939-PA"/>
    </source>
</evidence>
<reference evidence="2" key="2">
    <citation type="submission" date="2020-05" db="UniProtKB">
        <authorList>
            <consortium name="EnsemblMetazoa"/>
        </authorList>
    </citation>
    <scope>IDENTIFICATION</scope>
    <source>
        <strain evidence="2">IAEA</strain>
    </source>
</reference>
<dbReference type="EMBL" id="JXJN01021964">
    <property type="status" value="NOT_ANNOTATED_CDS"/>
    <property type="molecule type" value="Genomic_DNA"/>
</dbReference>
<accession>A0A1B0BWT5</accession>
<keyword evidence="1" id="KW-0472">Membrane</keyword>
<reference evidence="3" key="1">
    <citation type="submission" date="2015-01" db="EMBL/GenBank/DDBJ databases">
        <authorList>
            <person name="Aksoy S."/>
            <person name="Warren W."/>
            <person name="Wilson R.K."/>
        </authorList>
    </citation>
    <scope>NUCLEOTIDE SEQUENCE [LARGE SCALE GENOMIC DNA]</scope>
    <source>
        <strain evidence="3">IAEA</strain>
    </source>
</reference>
<feature type="transmembrane region" description="Helical" evidence="1">
    <location>
        <begin position="56"/>
        <end position="82"/>
    </location>
</feature>
<dbReference type="EnsemblMetazoa" id="GPPI042939-RA">
    <property type="protein sequence ID" value="GPPI042939-PA"/>
    <property type="gene ID" value="GPPI042939"/>
</dbReference>
<keyword evidence="3" id="KW-1185">Reference proteome</keyword>
<dbReference type="AlphaFoldDB" id="A0A1B0BWT5"/>